<gene>
    <name evidence="1" type="ORF">ACFSW8_12555</name>
</gene>
<evidence type="ECO:0008006" key="3">
    <source>
        <dbReference type="Google" id="ProtNLM"/>
    </source>
</evidence>
<sequence>MGIEPGTNLPILDNENRPTNKSTWGLGDSIFQTFFAPHSESDFKWGLGPQISAPTSTDRLLQGPGWGAGAAAIITTNFTPELSFAGILGNHWGFDGNFNTLTIQPMLYYNIEAVPGMAVAYNSVISADWEAASKDRWTVPLGITLSRTFDLGEGNGLDLSIGQYYNVERPTGAADWTTRIGISFLFP</sequence>
<proteinExistence type="predicted"/>
<evidence type="ECO:0000313" key="2">
    <source>
        <dbReference type="Proteomes" id="UP001597389"/>
    </source>
</evidence>
<reference evidence="2" key="1">
    <citation type="journal article" date="2019" name="Int. J. Syst. Evol. Microbiol.">
        <title>The Global Catalogue of Microorganisms (GCM) 10K type strain sequencing project: providing services to taxonomists for standard genome sequencing and annotation.</title>
        <authorList>
            <consortium name="The Broad Institute Genomics Platform"/>
            <consortium name="The Broad Institute Genome Sequencing Center for Infectious Disease"/>
            <person name="Wu L."/>
            <person name="Ma J."/>
        </authorList>
    </citation>
    <scope>NUCLEOTIDE SEQUENCE [LARGE SCALE GENOMIC DNA]</scope>
    <source>
        <strain evidence="2">CCUG 57942</strain>
    </source>
</reference>
<dbReference type="EMBL" id="JBHUJB010000051">
    <property type="protein sequence ID" value="MFD2159732.1"/>
    <property type="molecule type" value="Genomic_DNA"/>
</dbReference>
<protein>
    <recommendedName>
        <fullName evidence="3">Transporter</fullName>
    </recommendedName>
</protein>
<accession>A0ABW4ZDM5</accession>
<name>A0ABW4ZDM5_9BACT</name>
<evidence type="ECO:0000313" key="1">
    <source>
        <dbReference type="EMBL" id="MFD2159732.1"/>
    </source>
</evidence>
<comment type="caution">
    <text evidence="1">The sequence shown here is derived from an EMBL/GenBank/DDBJ whole genome shotgun (WGS) entry which is preliminary data.</text>
</comment>
<dbReference type="Proteomes" id="UP001597389">
    <property type="component" value="Unassembled WGS sequence"/>
</dbReference>
<organism evidence="1 2">
    <name type="scientific">Rubritalea tangerina</name>
    <dbReference type="NCBI Taxonomy" id="430798"/>
    <lineage>
        <taxon>Bacteria</taxon>
        <taxon>Pseudomonadati</taxon>
        <taxon>Verrucomicrobiota</taxon>
        <taxon>Verrucomicrobiia</taxon>
        <taxon>Verrucomicrobiales</taxon>
        <taxon>Rubritaleaceae</taxon>
        <taxon>Rubritalea</taxon>
    </lineage>
</organism>
<keyword evidence="2" id="KW-1185">Reference proteome</keyword>
<dbReference type="RefSeq" id="WP_377089701.1">
    <property type="nucleotide sequence ID" value="NZ_JBHSJL010000014.1"/>
</dbReference>